<feature type="domain" description="Glutamine amidotransferase type-2" evidence="2">
    <location>
        <begin position="2"/>
        <end position="247"/>
    </location>
</feature>
<accession>A0A0K8P7V4</accession>
<keyword evidence="4" id="KW-1185">Reference proteome</keyword>
<dbReference type="PANTHER" id="PTHR42824">
    <property type="entry name" value="GLUTAMINE AMIDOTRANSFERASE"/>
    <property type="match status" value="1"/>
</dbReference>
<dbReference type="EMBL" id="BBYR01000082">
    <property type="protein sequence ID" value="GAP38609.1"/>
    <property type="molecule type" value="Genomic_DNA"/>
</dbReference>
<protein>
    <submittedName>
        <fullName evidence="3">Glutamine amidotransferase, class-II</fullName>
    </submittedName>
</protein>
<evidence type="ECO:0000256" key="1">
    <source>
        <dbReference type="ARBA" id="ARBA00022962"/>
    </source>
</evidence>
<dbReference type="PROSITE" id="PS51278">
    <property type="entry name" value="GATASE_TYPE_2"/>
    <property type="match status" value="1"/>
</dbReference>
<evidence type="ECO:0000259" key="2">
    <source>
        <dbReference type="PROSITE" id="PS51278"/>
    </source>
</evidence>
<dbReference type="CDD" id="cd01908">
    <property type="entry name" value="YafJ"/>
    <property type="match status" value="1"/>
</dbReference>
<dbReference type="Pfam" id="PF13230">
    <property type="entry name" value="GATase_4"/>
    <property type="match status" value="1"/>
</dbReference>
<dbReference type="AlphaFoldDB" id="A0A0K8P7V4"/>
<reference evidence="4" key="1">
    <citation type="submission" date="2015-07" db="EMBL/GenBank/DDBJ databases">
        <title>Discovery of a poly(ethylene terephthalate assimilation.</title>
        <authorList>
            <person name="Yoshida S."/>
            <person name="Hiraga K."/>
            <person name="Takehana T."/>
            <person name="Taniguchi I."/>
            <person name="Yamaji H."/>
            <person name="Maeda Y."/>
            <person name="Toyohara K."/>
            <person name="Miyamoto K."/>
            <person name="Kimura Y."/>
            <person name="Oda K."/>
        </authorList>
    </citation>
    <scope>NUCLEOTIDE SEQUENCE [LARGE SCALE GENOMIC DNA]</scope>
    <source>
        <strain evidence="4">NBRC 110686 / TISTR 2288 / 201-F6</strain>
    </source>
</reference>
<dbReference type="STRING" id="1547922.ISF6_5162"/>
<evidence type="ECO:0000313" key="4">
    <source>
        <dbReference type="Proteomes" id="UP000037660"/>
    </source>
</evidence>
<dbReference type="Gene3D" id="3.60.20.10">
    <property type="entry name" value="Glutamine Phosphoribosylpyrophosphate, subunit 1, domain 1"/>
    <property type="match status" value="1"/>
</dbReference>
<keyword evidence="1 3" id="KW-0315">Glutamine amidotransferase</keyword>
<dbReference type="Proteomes" id="UP000037660">
    <property type="component" value="Unassembled WGS sequence"/>
</dbReference>
<comment type="caution">
    <text evidence="3">The sequence shown here is derived from an EMBL/GenBank/DDBJ whole genome shotgun (WGS) entry which is preliminary data.</text>
</comment>
<dbReference type="RefSeq" id="WP_054022468.1">
    <property type="nucleotide sequence ID" value="NZ_BBYR01000082.1"/>
</dbReference>
<dbReference type="SUPFAM" id="SSF56235">
    <property type="entry name" value="N-terminal nucleophile aminohydrolases (Ntn hydrolases)"/>
    <property type="match status" value="1"/>
</dbReference>
<dbReference type="OrthoDB" id="321954at2"/>
<name>A0A0K8P7V4_PISS1</name>
<dbReference type="InterPro" id="IPR017932">
    <property type="entry name" value="GATase_2_dom"/>
</dbReference>
<dbReference type="InterPro" id="IPR029055">
    <property type="entry name" value="Ntn_hydrolases_N"/>
</dbReference>
<gene>
    <name evidence="3" type="ORF">ISF6_5162</name>
</gene>
<dbReference type="PANTHER" id="PTHR42824:SF1">
    <property type="entry name" value="GLUTAMINE AMIDOTRANSFERASE YAFJ-RELATED"/>
    <property type="match status" value="1"/>
</dbReference>
<sequence length="257" mass="28103">MCQLLGLNANVPTDIVFSFTGFACRAEEHKDGFGIAFFEQRGVRLFVDPASAVGSPVADMIRRYPIRSSHILAHIRKATQGRVALENTHPFVRELWGRYWVFAHNGNLVGHAPRLHASFQPVGQTDSERAFCWLMQELAKAHAALPSVPELTATLRELVPGVAAHGTFNFMLSNGEALWAHASTRLAWIVRQQPFGRAQLQDRDLSIDFAEHTTPQDRVAVIATEPLTTNEAWTAFAPGELIAFVDGAPLAAAGAAA</sequence>
<proteinExistence type="predicted"/>
<dbReference type="InterPro" id="IPR026869">
    <property type="entry name" value="EgtC-like"/>
</dbReference>
<evidence type="ECO:0000313" key="3">
    <source>
        <dbReference type="EMBL" id="GAP38609.1"/>
    </source>
</evidence>
<keyword evidence="3" id="KW-0808">Transferase</keyword>
<reference evidence="3 4" key="2">
    <citation type="journal article" date="2016" name="Science">
        <title>A bacterium that degrades and assimilates poly(ethylene terephthalate).</title>
        <authorList>
            <person name="Yoshida S."/>
            <person name="Hiraga K."/>
            <person name="Takehana T."/>
            <person name="Taniguchi I."/>
            <person name="Yamaji H."/>
            <person name="Maeda Y."/>
            <person name="Toyohara K."/>
            <person name="Miyamoto K."/>
            <person name="Kimura Y."/>
            <person name="Oda K."/>
        </authorList>
    </citation>
    <scope>NUCLEOTIDE SEQUENCE [LARGE SCALE GENOMIC DNA]</scope>
    <source>
        <strain evidence="4">NBRC 110686 / TISTR 2288 / 201-F6</strain>
    </source>
</reference>
<dbReference type="GO" id="GO:0016740">
    <property type="term" value="F:transferase activity"/>
    <property type="evidence" value="ECO:0007669"/>
    <property type="project" value="UniProtKB-KW"/>
</dbReference>
<organism evidence="3 4">
    <name type="scientific">Piscinibacter sakaiensis</name>
    <name type="common">Ideonella sakaiensis</name>
    <dbReference type="NCBI Taxonomy" id="1547922"/>
    <lineage>
        <taxon>Bacteria</taxon>
        <taxon>Pseudomonadati</taxon>
        <taxon>Pseudomonadota</taxon>
        <taxon>Betaproteobacteria</taxon>
        <taxon>Burkholderiales</taxon>
        <taxon>Sphaerotilaceae</taxon>
        <taxon>Piscinibacter</taxon>
    </lineage>
</organism>